<dbReference type="RefSeq" id="WP_153085935.1">
    <property type="nucleotide sequence ID" value="NZ_VZAH01000110.1"/>
</dbReference>
<organism evidence="4 8">
    <name type="scientific">Segatella copri</name>
    <dbReference type="NCBI Taxonomy" id="165179"/>
    <lineage>
        <taxon>Bacteria</taxon>
        <taxon>Pseudomonadati</taxon>
        <taxon>Bacteroidota</taxon>
        <taxon>Bacteroidia</taxon>
        <taxon>Bacteroidales</taxon>
        <taxon>Prevotellaceae</taxon>
        <taxon>Segatella</taxon>
    </lineage>
</organism>
<dbReference type="AlphaFoldDB" id="A0A6G1VNA1"/>
<dbReference type="EMBL" id="VZAH01000110">
    <property type="protein sequence ID" value="MQP15046.1"/>
    <property type="molecule type" value="Genomic_DNA"/>
</dbReference>
<evidence type="ECO:0000313" key="3">
    <source>
        <dbReference type="EMBL" id="MQN89767.1"/>
    </source>
</evidence>
<evidence type="ECO:0000313" key="8">
    <source>
        <dbReference type="Proteomes" id="UP000477980"/>
    </source>
</evidence>
<evidence type="ECO:0000313" key="4">
    <source>
        <dbReference type="EMBL" id="MQP15046.1"/>
    </source>
</evidence>
<dbReference type="Proteomes" id="UP000477980">
    <property type="component" value="Unassembled WGS sequence"/>
</dbReference>
<comment type="caution">
    <text evidence="4">The sequence shown here is derived from an EMBL/GenBank/DDBJ whole genome shotgun (WGS) entry which is preliminary data.</text>
</comment>
<dbReference type="Proteomes" id="UP000420635">
    <property type="component" value="Unassembled WGS sequence"/>
</dbReference>
<evidence type="ECO:0000313" key="7">
    <source>
        <dbReference type="Proteomes" id="UP000421408"/>
    </source>
</evidence>
<evidence type="ECO:0000313" key="1">
    <source>
        <dbReference type="EMBL" id="MQN31421.1"/>
    </source>
</evidence>
<name>A0A6G1VNA1_9BACT</name>
<dbReference type="Proteomes" id="UP000421408">
    <property type="component" value="Unassembled WGS sequence"/>
</dbReference>
<sequence>MERYTECPIGEISQIALQGSGDYEINVEDASILNINYSQNTLTINPIAKGITKISVYDKITKNIANSTVKITDAYCTFQVGNPVRPPFSSSVYVYMVYNCTNDLYMFDNNFNLIEKGHYLFEKTNEKYSLTFSFNNIYNGVNKLQLDLNNNNPTLLKNLESLLANHTLAESTYKARSENQIVLNAKNKENNIVYYLIFKKKRIPYYFLN</sequence>
<evidence type="ECO:0000313" key="5">
    <source>
        <dbReference type="Proteomes" id="UP000420635"/>
    </source>
</evidence>
<dbReference type="Proteomes" id="UP000420707">
    <property type="component" value="Unassembled WGS sequence"/>
</dbReference>
<reference evidence="5 6" key="1">
    <citation type="submission" date="2019-09" db="EMBL/GenBank/DDBJ databases">
        <title>Distinct polysaccharide growth profiles of human intestinal Prevotella copri isolates.</title>
        <authorList>
            <person name="Fehlner-Peach H."/>
            <person name="Magnabosco C."/>
            <person name="Raghavan V."/>
            <person name="Scher J.U."/>
            <person name="Tett A."/>
            <person name="Cox L.M."/>
            <person name="Gottsegen C."/>
            <person name="Watters A."/>
            <person name="Wiltshire- Gordon J.D."/>
            <person name="Segata N."/>
            <person name="Bonneau R."/>
            <person name="Littman D.R."/>
        </authorList>
    </citation>
    <scope>NUCLEOTIDE SEQUENCE [LARGE SCALE GENOMIC DNA]</scope>
    <source>
        <strain evidence="7">iAA108</strain>
        <strain evidence="2">IAA108</strain>
        <strain evidence="8">iAA917</strain>
        <strain evidence="4">IAA917</strain>
        <strain evidence="1">IAP146</strain>
        <strain evidence="6">iAP146</strain>
        <strain evidence="3">IP54</strain>
        <strain evidence="5">iP54</strain>
    </source>
</reference>
<dbReference type="EMBL" id="VZCC01000036">
    <property type="protein sequence ID" value="MQN83606.1"/>
    <property type="molecule type" value="Genomic_DNA"/>
</dbReference>
<evidence type="ECO:0000313" key="2">
    <source>
        <dbReference type="EMBL" id="MQN83606.1"/>
    </source>
</evidence>
<dbReference type="EMBL" id="VZBQ01000088">
    <property type="protein sequence ID" value="MQN89767.1"/>
    <property type="molecule type" value="Genomic_DNA"/>
</dbReference>
<protein>
    <submittedName>
        <fullName evidence="4">Uncharacterized protein</fullName>
    </submittedName>
</protein>
<evidence type="ECO:0000313" key="6">
    <source>
        <dbReference type="Proteomes" id="UP000420707"/>
    </source>
</evidence>
<dbReference type="EMBL" id="VZCR01000034">
    <property type="protein sequence ID" value="MQN31421.1"/>
    <property type="molecule type" value="Genomic_DNA"/>
</dbReference>
<accession>A0A6G1VNA1</accession>
<gene>
    <name evidence="4" type="ORF">F7D25_11635</name>
    <name evidence="3" type="ORF">F7D59_07890</name>
    <name evidence="2" type="ORF">F7D74_06345</name>
    <name evidence="1" type="ORF">F7D90_05550</name>
</gene>
<proteinExistence type="predicted"/>